<keyword evidence="9" id="KW-0067">ATP-binding</keyword>
<dbReference type="InterPro" id="IPR055180">
    <property type="entry name" value="HsdR_RecA-like_helicase_dom_2"/>
</dbReference>
<dbReference type="SMART" id="SM00487">
    <property type="entry name" value="DEXDc"/>
    <property type="match status" value="1"/>
</dbReference>
<evidence type="ECO:0000256" key="6">
    <source>
        <dbReference type="ARBA" id="ARBA00022747"/>
    </source>
</evidence>
<name>A0A0L6TWG8_9FIRM</name>
<dbReference type="PATRIC" id="fig|52689.4.peg.2918"/>
<dbReference type="REBASE" id="129538">
    <property type="entry name" value="Aba8239ORF16845P"/>
</dbReference>
<dbReference type="EMBL" id="LGYO01000051">
    <property type="protein sequence ID" value="KNZ40621.1"/>
    <property type="molecule type" value="Genomic_DNA"/>
</dbReference>
<dbReference type="GO" id="GO:0003677">
    <property type="term" value="F:DNA binding"/>
    <property type="evidence" value="ECO:0007669"/>
    <property type="project" value="UniProtKB-KW"/>
</dbReference>
<evidence type="ECO:0000256" key="9">
    <source>
        <dbReference type="ARBA" id="ARBA00022840"/>
    </source>
</evidence>
<organism evidence="12 13">
    <name type="scientific">Acetobacterium bakii</name>
    <dbReference type="NCBI Taxonomy" id="52689"/>
    <lineage>
        <taxon>Bacteria</taxon>
        <taxon>Bacillati</taxon>
        <taxon>Bacillota</taxon>
        <taxon>Clostridia</taxon>
        <taxon>Eubacteriales</taxon>
        <taxon>Eubacteriaceae</taxon>
        <taxon>Acetobacterium</taxon>
    </lineage>
</organism>
<dbReference type="Proteomes" id="UP000036873">
    <property type="component" value="Unassembled WGS sequence"/>
</dbReference>
<dbReference type="InterPro" id="IPR027417">
    <property type="entry name" value="P-loop_NTPase"/>
</dbReference>
<keyword evidence="7 12" id="KW-0255">Endonuclease</keyword>
<protein>
    <recommendedName>
        <fullName evidence="3">type I site-specific deoxyribonuclease</fullName>
        <ecNumber evidence="3">3.1.21.3</ecNumber>
    </recommendedName>
</protein>
<comment type="caution">
    <text evidence="12">The sequence shown here is derived from an EMBL/GenBank/DDBJ whole genome shotgun (WGS) entry which is preliminary data.</text>
</comment>
<dbReference type="STRING" id="52689.AKG39_16850"/>
<evidence type="ECO:0000256" key="5">
    <source>
        <dbReference type="ARBA" id="ARBA00022741"/>
    </source>
</evidence>
<evidence type="ECO:0000313" key="12">
    <source>
        <dbReference type="EMBL" id="KNZ40621.1"/>
    </source>
</evidence>
<dbReference type="GO" id="GO:0009035">
    <property type="term" value="F:type I site-specific deoxyribonuclease activity"/>
    <property type="evidence" value="ECO:0007669"/>
    <property type="project" value="UniProtKB-EC"/>
</dbReference>
<evidence type="ECO:0000256" key="1">
    <source>
        <dbReference type="ARBA" id="ARBA00000851"/>
    </source>
</evidence>
<dbReference type="InterPro" id="IPR007409">
    <property type="entry name" value="Restrct_endonuc_type1_HsdR_N"/>
</dbReference>
<dbReference type="CDD" id="cd22332">
    <property type="entry name" value="HsdR_N"/>
    <property type="match status" value="1"/>
</dbReference>
<feature type="domain" description="Helicase ATP-binding" evidence="11">
    <location>
        <begin position="312"/>
        <end position="486"/>
    </location>
</feature>
<evidence type="ECO:0000256" key="3">
    <source>
        <dbReference type="ARBA" id="ARBA00012654"/>
    </source>
</evidence>
<evidence type="ECO:0000259" key="11">
    <source>
        <dbReference type="PROSITE" id="PS51192"/>
    </source>
</evidence>
<dbReference type="EC" id="3.1.21.3" evidence="3"/>
<keyword evidence="4" id="KW-0540">Nuclease</keyword>
<dbReference type="SUPFAM" id="SSF52540">
    <property type="entry name" value="P-loop containing nucleoside triphosphate hydrolases"/>
    <property type="match status" value="2"/>
</dbReference>
<dbReference type="InterPro" id="IPR040980">
    <property type="entry name" value="SWI2_SNF2"/>
</dbReference>
<dbReference type="GO" id="GO:0005524">
    <property type="term" value="F:ATP binding"/>
    <property type="evidence" value="ECO:0007669"/>
    <property type="project" value="UniProtKB-KW"/>
</dbReference>
<evidence type="ECO:0000256" key="8">
    <source>
        <dbReference type="ARBA" id="ARBA00022801"/>
    </source>
</evidence>
<dbReference type="PROSITE" id="PS51192">
    <property type="entry name" value="HELICASE_ATP_BIND_1"/>
    <property type="match status" value="1"/>
</dbReference>
<keyword evidence="5" id="KW-0547">Nucleotide-binding</keyword>
<dbReference type="PANTHER" id="PTHR30195:SF15">
    <property type="entry name" value="TYPE I RESTRICTION ENZYME HINDI ENDONUCLEASE SUBUNIT"/>
    <property type="match status" value="1"/>
</dbReference>
<dbReference type="Gene3D" id="3.40.50.300">
    <property type="entry name" value="P-loop containing nucleotide triphosphate hydrolases"/>
    <property type="match status" value="3"/>
</dbReference>
<proteinExistence type="inferred from homology"/>
<dbReference type="Pfam" id="PF04313">
    <property type="entry name" value="HSDR_N"/>
    <property type="match status" value="1"/>
</dbReference>
<evidence type="ECO:0000256" key="10">
    <source>
        <dbReference type="ARBA" id="ARBA00023125"/>
    </source>
</evidence>
<dbReference type="PANTHER" id="PTHR30195">
    <property type="entry name" value="TYPE I SITE-SPECIFIC DEOXYRIBONUCLEASE PROTEIN SUBUNIT M AND R"/>
    <property type="match status" value="1"/>
</dbReference>
<sequence>MSYIHNENSRVKIPALVHFTRLGYDYISLKNCQEKFDEDTNIFVDTFCESLNRINGKNLSITETQKIIDEIKIVLNADDLGRGFYNILLTGYNGLKLVEFNSDCRVKNTFQVVTELTCKNGNDEFRPDITVLINGLPLAFLEVKKPNNKDGIQAEYTRMNKRFRNKKFKRFANITQLMVFSNNSEYDDNEIVPLEGAFYAASSYEKLFFSHFREEDTSIVNSLKPIDTQSENFILKDTNLVSIKSMPEYQTNLAPITPTNRIITSLFSRERFFDFLNYAIAYVEKTNDDGITKIEKHLMRYPQFFATKAIEQKLSAGSKNGIIWHTQGSGKTALAYYNVHYLKDYYRRQGVIAKFYFVVDRLDLLTQAADEFRARGLYVEEVNSKDDFVANIKTTGTTNNTGLDTITVLNIQKFSEESVARAADYNITVQRIYFLDEAHRSYKPTGSFLANLINSDKNAVLIALTGTPLIGDGYNTKDVFGGYIHKYYYNQSIADGYTLKLIREGIATKYRMKLQSSLNEIEMHKGAISKKELYAHPKYVTALVDYIINDFKTSRIIMNDETIGGMIVCDSSEQARAIFKAMKDSVFSTALILHDEDNTELRRQNRNAFKKGQIDFLIVYNMLLTGFDAPRLKKLYLGRIIRDHSLLQALTRVNRPYQKLRYGYVVDFADIRVEFDKTNKAYFDELQAELGDEFKQYDNIFKTTEEIHNDLQLIKDKLFFYDTTNAEEFSKQISAIKDKTVLIELRHALELYKELYNIAKLFGYEELSDKFELVNISALYNEVNNRINLINLKENIQNAEDMSAVLNHALDEIDFQFKKISEDELIIADKFRDSLERVRREMQGNLDPKDPVYVTLMEELQRLLKKKHIEELTGAEMKAYIAELDRIRQAAEKKNREDQMLTKKYENDPKFMRTHKRLRDAPPPLATDSVLYNVLVSLKHQIDGRVLTNERLLDNEPFFVREILPLIKNGLSTNNIQFTAPQVKYVGACISNEYFTERNWAN</sequence>
<dbReference type="AlphaFoldDB" id="A0A0L6TWG8"/>
<dbReference type="OrthoDB" id="9758243at2"/>
<keyword evidence="13" id="KW-1185">Reference proteome</keyword>
<evidence type="ECO:0000256" key="7">
    <source>
        <dbReference type="ARBA" id="ARBA00022759"/>
    </source>
</evidence>
<dbReference type="GO" id="GO:0009307">
    <property type="term" value="P:DNA restriction-modification system"/>
    <property type="evidence" value="ECO:0007669"/>
    <property type="project" value="UniProtKB-KW"/>
</dbReference>
<comment type="similarity">
    <text evidence="2">Belongs to the HsdR family.</text>
</comment>
<dbReference type="Gene3D" id="3.90.1570.50">
    <property type="match status" value="1"/>
</dbReference>
<dbReference type="InterPro" id="IPR051268">
    <property type="entry name" value="Type-I_R_enzyme_R_subunit"/>
</dbReference>
<dbReference type="Pfam" id="PF18766">
    <property type="entry name" value="SWI2_SNF2"/>
    <property type="match status" value="1"/>
</dbReference>
<evidence type="ECO:0000256" key="4">
    <source>
        <dbReference type="ARBA" id="ARBA00022722"/>
    </source>
</evidence>
<dbReference type="Pfam" id="PF22679">
    <property type="entry name" value="T1R_D3-like"/>
    <property type="match status" value="1"/>
</dbReference>
<evidence type="ECO:0000313" key="13">
    <source>
        <dbReference type="Proteomes" id="UP000036873"/>
    </source>
</evidence>
<reference evidence="12" key="1">
    <citation type="submission" date="2015-07" db="EMBL/GenBank/DDBJ databases">
        <title>MeaNS - Measles Nucleotide Surveillance Program.</title>
        <authorList>
            <person name="Tran T."/>
            <person name="Druce J."/>
        </authorList>
    </citation>
    <scope>NUCLEOTIDE SEQUENCE</scope>
    <source>
        <strain evidence="12">DSM 8239</strain>
    </source>
</reference>
<keyword evidence="8" id="KW-0378">Hydrolase</keyword>
<gene>
    <name evidence="12" type="ORF">AKG39_16850</name>
</gene>
<keyword evidence="10" id="KW-0238">DNA-binding</keyword>
<evidence type="ECO:0000256" key="2">
    <source>
        <dbReference type="ARBA" id="ARBA00008598"/>
    </source>
</evidence>
<keyword evidence="6" id="KW-0680">Restriction system</keyword>
<dbReference type="InterPro" id="IPR014001">
    <property type="entry name" value="Helicase_ATP-bd"/>
</dbReference>
<accession>A0A0L6TWG8</accession>
<comment type="catalytic activity">
    <reaction evidence="1">
        <text>Endonucleolytic cleavage of DNA to give random double-stranded fragments with terminal 5'-phosphates, ATP is simultaneously hydrolyzed.</text>
        <dbReference type="EC" id="3.1.21.3"/>
    </reaction>
</comment>